<dbReference type="CDD" id="cd13957">
    <property type="entry name" value="PT_UbiA_Cox10"/>
    <property type="match status" value="1"/>
</dbReference>
<dbReference type="GO" id="GO:0008495">
    <property type="term" value="F:protoheme IX farnesyltransferase activity"/>
    <property type="evidence" value="ECO:0007669"/>
    <property type="project" value="UniProtKB-UniRule"/>
</dbReference>
<feature type="transmembrane region" description="Helical" evidence="9">
    <location>
        <begin position="65"/>
        <end position="86"/>
    </location>
</feature>
<keyword evidence="7 9" id="KW-0472">Membrane</keyword>
<evidence type="ECO:0000256" key="3">
    <source>
        <dbReference type="ARBA" id="ARBA00022679"/>
    </source>
</evidence>
<comment type="catalytic activity">
    <reaction evidence="8 9">
        <text>heme b + (2E,6E)-farnesyl diphosphate + H2O = Fe(II)-heme o + diphosphate</text>
        <dbReference type="Rhea" id="RHEA:28070"/>
        <dbReference type="ChEBI" id="CHEBI:15377"/>
        <dbReference type="ChEBI" id="CHEBI:33019"/>
        <dbReference type="ChEBI" id="CHEBI:60344"/>
        <dbReference type="ChEBI" id="CHEBI:60530"/>
        <dbReference type="ChEBI" id="CHEBI:175763"/>
        <dbReference type="EC" id="2.5.1.141"/>
    </reaction>
</comment>
<dbReference type="InterPro" id="IPR044878">
    <property type="entry name" value="UbiA_sf"/>
</dbReference>
<accession>A0A0N0CV55</accession>
<keyword evidence="2 9" id="KW-1003">Cell membrane</keyword>
<name>A0A0N0CV55_9BACI</name>
<keyword evidence="11" id="KW-1185">Reference proteome</keyword>
<evidence type="ECO:0000256" key="1">
    <source>
        <dbReference type="ARBA" id="ARBA00004141"/>
    </source>
</evidence>
<comment type="similarity">
    <text evidence="9">Belongs to the UbiA prenyltransferase family. Protoheme IX farnesyltransferase subfamily.</text>
</comment>
<dbReference type="InterPro" id="IPR006369">
    <property type="entry name" value="Protohaem_IX_farnesylTrfase"/>
</dbReference>
<comment type="function">
    <text evidence="9">Converts heme B (protoheme IX) to heme O by substitution of the vinyl group on carbon 2 of heme B porphyrin ring with a hydroxyethyl farnesyl side group.</text>
</comment>
<comment type="subcellular location">
    <subcellularLocation>
        <location evidence="9">Cell membrane</location>
        <topology evidence="9">Multi-pass membrane protein</topology>
    </subcellularLocation>
    <subcellularLocation>
        <location evidence="1">Membrane</location>
        <topology evidence="1">Multi-pass membrane protein</topology>
    </subcellularLocation>
</comment>
<sequence length="316" mass="35018">MEQNLKTEHKLQSSEKIQEKSSRSTILAQTVKTGIIKSNLIPMWAGLTLGMYKNKMTFVDNIPEIIFSTIGSALVIGAAGAFNNVYDRDIDAIMPRTQSRPTVTGEMSAKSTLTLAIAMLVVGVAVLALASPLAAAFGLLGVFLYVVPYTMWTKRRTIYNTEIGSIGGAVPPLIGWSAVSTDITHPAILGLFLVMVIWQMPHFYAIAIRKHADYEAAGVPMLPVVKGMRRTYYQTNFYLILLILSSFLFGSLSVGIMLVALLLSIAWLIMSIYGYHRHTNQEKWATKMFVFSLFHMTILFATVIVYSLVGVIFKLY</sequence>
<protein>
    <recommendedName>
        <fullName evidence="9">Protoheme IX farnesyltransferase</fullName>
        <ecNumber evidence="9">2.5.1.141</ecNumber>
    </recommendedName>
    <alternativeName>
        <fullName evidence="9">Heme B farnesyltransferase</fullName>
    </alternativeName>
    <alternativeName>
        <fullName evidence="9">Heme O synthase</fullName>
    </alternativeName>
</protein>
<evidence type="ECO:0000256" key="6">
    <source>
        <dbReference type="ARBA" id="ARBA00023133"/>
    </source>
</evidence>
<evidence type="ECO:0000256" key="5">
    <source>
        <dbReference type="ARBA" id="ARBA00022989"/>
    </source>
</evidence>
<dbReference type="PATRIC" id="fig|33935.3.peg.2192"/>
<evidence type="ECO:0000256" key="2">
    <source>
        <dbReference type="ARBA" id="ARBA00022475"/>
    </source>
</evidence>
<dbReference type="EC" id="2.5.1.141" evidence="9"/>
<dbReference type="Gene3D" id="1.10.357.140">
    <property type="entry name" value="UbiA prenyltransferase"/>
    <property type="match status" value="1"/>
</dbReference>
<comment type="pathway">
    <text evidence="9">Porphyrin-containing compound metabolism; heme O biosynthesis; heme O from protoheme: step 1/1.</text>
</comment>
<feature type="transmembrane region" description="Helical" evidence="9">
    <location>
        <begin position="187"/>
        <end position="207"/>
    </location>
</feature>
<evidence type="ECO:0000256" key="7">
    <source>
        <dbReference type="ARBA" id="ARBA00023136"/>
    </source>
</evidence>
<dbReference type="EMBL" id="LGCI01000010">
    <property type="protein sequence ID" value="KOY80887.1"/>
    <property type="molecule type" value="Genomic_DNA"/>
</dbReference>
<organism evidence="10 11">
    <name type="scientific">Lysinibacillus macroides</name>
    <dbReference type="NCBI Taxonomy" id="33935"/>
    <lineage>
        <taxon>Bacteria</taxon>
        <taxon>Bacillati</taxon>
        <taxon>Bacillota</taxon>
        <taxon>Bacilli</taxon>
        <taxon>Bacillales</taxon>
        <taxon>Bacillaceae</taxon>
        <taxon>Lysinibacillus</taxon>
    </lineage>
</organism>
<dbReference type="InterPro" id="IPR000537">
    <property type="entry name" value="UbiA_prenyltransferase"/>
</dbReference>
<evidence type="ECO:0000313" key="10">
    <source>
        <dbReference type="EMBL" id="KOY80887.1"/>
    </source>
</evidence>
<feature type="transmembrane region" description="Helical" evidence="9">
    <location>
        <begin position="236"/>
        <end position="269"/>
    </location>
</feature>
<evidence type="ECO:0000256" key="9">
    <source>
        <dbReference type="HAMAP-Rule" id="MF_00154"/>
    </source>
</evidence>
<dbReference type="NCBIfam" id="TIGR01473">
    <property type="entry name" value="cyoE_ctaB"/>
    <property type="match status" value="1"/>
</dbReference>
<dbReference type="Pfam" id="PF01040">
    <property type="entry name" value="UbiA"/>
    <property type="match status" value="1"/>
</dbReference>
<gene>
    <name evidence="9" type="primary">ctaB</name>
    <name evidence="10" type="ORF">ADM90_17085</name>
</gene>
<feature type="transmembrane region" description="Helical" evidence="9">
    <location>
        <begin position="107"/>
        <end position="127"/>
    </location>
</feature>
<dbReference type="GO" id="GO:0048034">
    <property type="term" value="P:heme O biosynthetic process"/>
    <property type="evidence" value="ECO:0007669"/>
    <property type="project" value="UniProtKB-UniRule"/>
</dbReference>
<evidence type="ECO:0000313" key="11">
    <source>
        <dbReference type="Proteomes" id="UP000037977"/>
    </source>
</evidence>
<dbReference type="InterPro" id="IPR030470">
    <property type="entry name" value="UbiA_prenylTrfase_CS"/>
</dbReference>
<comment type="subunit">
    <text evidence="9">Interacts with CtaA.</text>
</comment>
<reference evidence="10 11" key="1">
    <citation type="submission" date="2015-07" db="EMBL/GenBank/DDBJ databases">
        <title>Genome sequencing project for genomic taxonomy and phylogenomics of Bacillus-like bacteria.</title>
        <authorList>
            <person name="Liu B."/>
            <person name="Wang J."/>
            <person name="Zhu Y."/>
            <person name="Liu G."/>
            <person name="Chen Q."/>
            <person name="Chen Z."/>
            <person name="Che J."/>
            <person name="Ge C."/>
            <person name="Shi H."/>
            <person name="Pan Z."/>
            <person name="Liu X."/>
        </authorList>
    </citation>
    <scope>NUCLEOTIDE SEQUENCE [LARGE SCALE GENOMIC DNA]</scope>
    <source>
        <strain evidence="10 11">DSM 54</strain>
    </source>
</reference>
<dbReference type="HAMAP" id="MF_00154">
    <property type="entry name" value="CyoE_CtaB"/>
    <property type="match status" value="1"/>
</dbReference>
<proteinExistence type="inferred from homology"/>
<dbReference type="PANTHER" id="PTHR43448:SF2">
    <property type="entry name" value="PROTOHEME IX FARNESYLTRANSFERASE, MITOCHONDRIAL"/>
    <property type="match status" value="1"/>
</dbReference>
<dbReference type="PROSITE" id="PS00943">
    <property type="entry name" value="UBIA"/>
    <property type="match status" value="1"/>
</dbReference>
<feature type="transmembrane region" description="Helical" evidence="9">
    <location>
        <begin position="163"/>
        <end position="181"/>
    </location>
</feature>
<dbReference type="PANTHER" id="PTHR43448">
    <property type="entry name" value="PROTOHEME IX FARNESYLTRANSFERASE, MITOCHONDRIAL"/>
    <property type="match status" value="1"/>
</dbReference>
<comment type="miscellaneous">
    <text evidence="9">Carbon 2 of the heme B porphyrin ring is defined according to the Fischer nomenclature.</text>
</comment>
<dbReference type="AlphaFoldDB" id="A0A0N0CV55"/>
<evidence type="ECO:0000256" key="8">
    <source>
        <dbReference type="ARBA" id="ARBA00047690"/>
    </source>
</evidence>
<keyword evidence="5 9" id="KW-1133">Transmembrane helix</keyword>
<feature type="transmembrane region" description="Helical" evidence="9">
    <location>
        <begin position="289"/>
        <end position="313"/>
    </location>
</feature>
<dbReference type="RefSeq" id="WP_053996128.1">
    <property type="nucleotide sequence ID" value="NZ_CP065643.1"/>
</dbReference>
<keyword evidence="3 9" id="KW-0808">Transferase</keyword>
<keyword evidence="6 9" id="KW-0350">Heme biosynthesis</keyword>
<keyword evidence="4 9" id="KW-0812">Transmembrane</keyword>
<comment type="caution">
    <text evidence="10">The sequence shown here is derived from an EMBL/GenBank/DDBJ whole genome shotgun (WGS) entry which is preliminary data.</text>
</comment>
<dbReference type="UniPathway" id="UPA00834">
    <property type="reaction ID" value="UER00712"/>
</dbReference>
<dbReference type="Proteomes" id="UP000037977">
    <property type="component" value="Unassembled WGS sequence"/>
</dbReference>
<evidence type="ECO:0000256" key="4">
    <source>
        <dbReference type="ARBA" id="ARBA00022692"/>
    </source>
</evidence>
<dbReference type="OrthoDB" id="9814417at2"/>
<dbReference type="GO" id="GO:0005886">
    <property type="term" value="C:plasma membrane"/>
    <property type="evidence" value="ECO:0007669"/>
    <property type="project" value="UniProtKB-SubCell"/>
</dbReference>
<dbReference type="STRING" id="33935.ADM90_17085"/>